<accession>A0AAW2F6P9</accession>
<name>A0AAW2F6P9_9HYME</name>
<evidence type="ECO:0000256" key="1">
    <source>
        <dbReference type="SAM" id="MobiDB-lite"/>
    </source>
</evidence>
<evidence type="ECO:0000313" key="2">
    <source>
        <dbReference type="EMBL" id="KAL0110234.1"/>
    </source>
</evidence>
<reference evidence="2 3" key="1">
    <citation type="submission" date="2023-03" db="EMBL/GenBank/DDBJ databases">
        <title>High recombination rates correlate with genetic variation in Cardiocondyla obscurior ants.</title>
        <authorList>
            <person name="Errbii M."/>
        </authorList>
    </citation>
    <scope>NUCLEOTIDE SEQUENCE [LARGE SCALE GENOMIC DNA]</scope>
    <source>
        <strain evidence="2">Alpha-2009</strain>
        <tissue evidence="2">Whole body</tissue>
    </source>
</reference>
<comment type="caution">
    <text evidence="2">The sequence shown here is derived from an EMBL/GenBank/DDBJ whole genome shotgun (WGS) entry which is preliminary data.</text>
</comment>
<feature type="region of interest" description="Disordered" evidence="1">
    <location>
        <begin position="1"/>
        <end position="35"/>
    </location>
</feature>
<keyword evidence="3" id="KW-1185">Reference proteome</keyword>
<gene>
    <name evidence="2" type="ORF">PUN28_013706</name>
</gene>
<protein>
    <submittedName>
        <fullName evidence="2">Uncharacterized protein</fullName>
    </submittedName>
</protein>
<dbReference type="AlphaFoldDB" id="A0AAW2F6P9"/>
<dbReference type="Proteomes" id="UP001430953">
    <property type="component" value="Unassembled WGS sequence"/>
</dbReference>
<proteinExistence type="predicted"/>
<feature type="compositionally biased region" description="Basic and acidic residues" evidence="1">
    <location>
        <begin position="21"/>
        <end position="35"/>
    </location>
</feature>
<organism evidence="2 3">
    <name type="scientific">Cardiocondyla obscurior</name>
    <dbReference type="NCBI Taxonomy" id="286306"/>
    <lineage>
        <taxon>Eukaryota</taxon>
        <taxon>Metazoa</taxon>
        <taxon>Ecdysozoa</taxon>
        <taxon>Arthropoda</taxon>
        <taxon>Hexapoda</taxon>
        <taxon>Insecta</taxon>
        <taxon>Pterygota</taxon>
        <taxon>Neoptera</taxon>
        <taxon>Endopterygota</taxon>
        <taxon>Hymenoptera</taxon>
        <taxon>Apocrita</taxon>
        <taxon>Aculeata</taxon>
        <taxon>Formicoidea</taxon>
        <taxon>Formicidae</taxon>
        <taxon>Myrmicinae</taxon>
        <taxon>Cardiocondyla</taxon>
    </lineage>
</organism>
<sequence>MRIRHRPRKRRASASTLPFDATRERPSTTGKEHCCKRPTHHARELGRCHRRRIDIRSLLLDFISFTIKEKKKKRNINVNQFQPLMYLTDLSRINFNKFAIKDKAVRRKFNYDFAMCRFYGIPPSYYGCTSKSLYPCQHPEAGRVTRATRLRTKIGASHPPCNDRKPHFVTE</sequence>
<feature type="compositionally biased region" description="Basic residues" evidence="1">
    <location>
        <begin position="1"/>
        <end position="12"/>
    </location>
</feature>
<dbReference type="EMBL" id="JADYXP020000014">
    <property type="protein sequence ID" value="KAL0110234.1"/>
    <property type="molecule type" value="Genomic_DNA"/>
</dbReference>
<evidence type="ECO:0000313" key="3">
    <source>
        <dbReference type="Proteomes" id="UP001430953"/>
    </source>
</evidence>